<sequence length="186" mass="19207">MSESDLLDSGIKVVGSNVRISESCTIMGAENVIIGNNVIIDAGVVFNCKTGSITIGNHVHVASGCYLSGAGTIALSDFSGLASGVRIYSASDDYMGETLTGPTVPEEFVGVTYAPVHLGKHVIIGSGTVVLPGCGIGEGSSVGALSLVTKALDSWGVFCGIPAKRLKDRSRKLLEFERLCTERAIG</sequence>
<dbReference type="PANTHER" id="PTHR43300">
    <property type="entry name" value="ACETYLTRANSFERASE"/>
    <property type="match status" value="1"/>
</dbReference>
<dbReference type="EMBL" id="JBHUGY010000003">
    <property type="protein sequence ID" value="MFD2052037.1"/>
    <property type="molecule type" value="Genomic_DNA"/>
</dbReference>
<evidence type="ECO:0000256" key="2">
    <source>
        <dbReference type="ARBA" id="ARBA00022679"/>
    </source>
</evidence>
<evidence type="ECO:0000256" key="1">
    <source>
        <dbReference type="ARBA" id="ARBA00007274"/>
    </source>
</evidence>
<dbReference type="InterPro" id="IPR018357">
    <property type="entry name" value="Hexapep_transf_CS"/>
</dbReference>
<name>A0ABW4W9V5_9HYPH</name>
<dbReference type="PROSITE" id="PS00101">
    <property type="entry name" value="HEXAPEP_TRANSFERASES"/>
    <property type="match status" value="1"/>
</dbReference>
<dbReference type="Gene3D" id="2.160.10.10">
    <property type="entry name" value="Hexapeptide repeat proteins"/>
    <property type="match status" value="1"/>
</dbReference>
<keyword evidence="4 5" id="KW-0012">Acyltransferase</keyword>
<evidence type="ECO:0000313" key="5">
    <source>
        <dbReference type="EMBL" id="MFD2052037.1"/>
    </source>
</evidence>
<dbReference type="CDD" id="cd04647">
    <property type="entry name" value="LbH_MAT_like"/>
    <property type="match status" value="1"/>
</dbReference>
<dbReference type="PANTHER" id="PTHR43300:SF12">
    <property type="entry name" value="CHLORAMPHENICOL ACETYLTRANSFERASE"/>
    <property type="match status" value="1"/>
</dbReference>
<gene>
    <name evidence="5" type="ORF">ACFSQT_02450</name>
</gene>
<comment type="similarity">
    <text evidence="1">Belongs to the transferase hexapeptide repeat family.</text>
</comment>
<dbReference type="InterPro" id="IPR050179">
    <property type="entry name" value="Trans_hexapeptide_repeat"/>
</dbReference>
<evidence type="ECO:0000313" key="6">
    <source>
        <dbReference type="Proteomes" id="UP001597349"/>
    </source>
</evidence>
<proteinExistence type="inferred from homology"/>
<accession>A0ABW4W9V5</accession>
<keyword evidence="6" id="KW-1185">Reference proteome</keyword>
<organism evidence="5 6">
    <name type="scientific">Mesorhizobium calcicola</name>
    <dbReference type="NCBI Taxonomy" id="1300310"/>
    <lineage>
        <taxon>Bacteria</taxon>
        <taxon>Pseudomonadati</taxon>
        <taxon>Pseudomonadota</taxon>
        <taxon>Alphaproteobacteria</taxon>
        <taxon>Hyphomicrobiales</taxon>
        <taxon>Phyllobacteriaceae</taxon>
        <taxon>Mesorhizobium</taxon>
    </lineage>
</organism>
<reference evidence="6" key="1">
    <citation type="journal article" date="2019" name="Int. J. Syst. Evol. Microbiol.">
        <title>The Global Catalogue of Microorganisms (GCM) 10K type strain sequencing project: providing services to taxonomists for standard genome sequencing and annotation.</title>
        <authorList>
            <consortium name="The Broad Institute Genomics Platform"/>
            <consortium name="The Broad Institute Genome Sequencing Center for Infectious Disease"/>
            <person name="Wu L."/>
            <person name="Ma J."/>
        </authorList>
    </citation>
    <scope>NUCLEOTIDE SEQUENCE [LARGE SCALE GENOMIC DNA]</scope>
    <source>
        <strain evidence="6">CGMCC 1.16226</strain>
    </source>
</reference>
<dbReference type="RefSeq" id="WP_379016841.1">
    <property type="nucleotide sequence ID" value="NZ_JBHUGY010000003.1"/>
</dbReference>
<comment type="caution">
    <text evidence="5">The sequence shown here is derived from an EMBL/GenBank/DDBJ whole genome shotgun (WGS) entry which is preliminary data.</text>
</comment>
<dbReference type="Proteomes" id="UP001597349">
    <property type="component" value="Unassembled WGS sequence"/>
</dbReference>
<dbReference type="InterPro" id="IPR011004">
    <property type="entry name" value="Trimer_LpxA-like_sf"/>
</dbReference>
<dbReference type="SUPFAM" id="SSF51161">
    <property type="entry name" value="Trimeric LpxA-like enzymes"/>
    <property type="match status" value="1"/>
</dbReference>
<protein>
    <submittedName>
        <fullName evidence="5">Acyltransferase</fullName>
    </submittedName>
</protein>
<evidence type="ECO:0000256" key="3">
    <source>
        <dbReference type="ARBA" id="ARBA00022737"/>
    </source>
</evidence>
<keyword evidence="3" id="KW-0677">Repeat</keyword>
<keyword evidence="2" id="KW-0808">Transferase</keyword>
<dbReference type="GO" id="GO:0016746">
    <property type="term" value="F:acyltransferase activity"/>
    <property type="evidence" value="ECO:0007669"/>
    <property type="project" value="UniProtKB-KW"/>
</dbReference>
<evidence type="ECO:0000256" key="4">
    <source>
        <dbReference type="ARBA" id="ARBA00023315"/>
    </source>
</evidence>